<organism evidence="3 4">
    <name type="scientific">Kribbella amoyensis</name>
    <dbReference type="NCBI Taxonomy" id="996641"/>
    <lineage>
        <taxon>Bacteria</taxon>
        <taxon>Bacillati</taxon>
        <taxon>Actinomycetota</taxon>
        <taxon>Actinomycetes</taxon>
        <taxon>Propionibacteriales</taxon>
        <taxon>Kribbellaceae</taxon>
        <taxon>Kribbella</taxon>
    </lineage>
</organism>
<dbReference type="InterPro" id="IPR006311">
    <property type="entry name" value="TAT_signal"/>
</dbReference>
<evidence type="ECO:0000259" key="2">
    <source>
        <dbReference type="PROSITE" id="PS51704"/>
    </source>
</evidence>
<evidence type="ECO:0000313" key="4">
    <source>
        <dbReference type="Proteomes" id="UP000318380"/>
    </source>
</evidence>
<proteinExistence type="predicted"/>
<comment type="caution">
    <text evidence="3">The sequence shown here is derived from an EMBL/GenBank/DDBJ whole genome shotgun (WGS) entry which is preliminary data.</text>
</comment>
<dbReference type="RefSeq" id="WP_145808512.1">
    <property type="nucleotide sequence ID" value="NZ_VIVK01000001.1"/>
</dbReference>
<dbReference type="SUPFAM" id="SSF51695">
    <property type="entry name" value="PLC-like phosphodiesterases"/>
    <property type="match status" value="1"/>
</dbReference>
<accession>A0A561BV25</accession>
<dbReference type="PROSITE" id="PS51318">
    <property type="entry name" value="TAT"/>
    <property type="match status" value="1"/>
</dbReference>
<dbReference type="Pfam" id="PF03009">
    <property type="entry name" value="GDPD"/>
    <property type="match status" value="1"/>
</dbReference>
<feature type="chain" id="PRO_5021819496" evidence="1">
    <location>
        <begin position="30"/>
        <end position="486"/>
    </location>
</feature>
<dbReference type="InterPro" id="IPR017946">
    <property type="entry name" value="PLC-like_Pdiesterase_TIM-brl"/>
</dbReference>
<dbReference type="Gene3D" id="3.20.20.190">
    <property type="entry name" value="Phosphatidylinositol (PI) phosphodiesterase"/>
    <property type="match status" value="1"/>
</dbReference>
<gene>
    <name evidence="3" type="ORF">FB561_3859</name>
</gene>
<evidence type="ECO:0000313" key="3">
    <source>
        <dbReference type="EMBL" id="TWD82719.1"/>
    </source>
</evidence>
<keyword evidence="4" id="KW-1185">Reference proteome</keyword>
<feature type="domain" description="GP-PDE" evidence="2">
    <location>
        <begin position="51"/>
        <end position="294"/>
    </location>
</feature>
<evidence type="ECO:0000256" key="1">
    <source>
        <dbReference type="SAM" id="SignalP"/>
    </source>
</evidence>
<dbReference type="PANTHER" id="PTHR46211">
    <property type="entry name" value="GLYCEROPHOSPHORYL DIESTER PHOSPHODIESTERASE"/>
    <property type="match status" value="1"/>
</dbReference>
<dbReference type="PROSITE" id="PS51704">
    <property type="entry name" value="GP_PDE"/>
    <property type="match status" value="1"/>
</dbReference>
<dbReference type="PANTHER" id="PTHR46211:SF14">
    <property type="entry name" value="GLYCEROPHOSPHODIESTER PHOSPHODIESTERASE"/>
    <property type="match status" value="1"/>
</dbReference>
<dbReference type="PROSITE" id="PS51257">
    <property type="entry name" value="PROKAR_LIPOPROTEIN"/>
    <property type="match status" value="1"/>
</dbReference>
<keyword evidence="1" id="KW-0732">Signal</keyword>
<name>A0A561BV25_9ACTN</name>
<dbReference type="InterPro" id="IPR030395">
    <property type="entry name" value="GP_PDE_dom"/>
</dbReference>
<dbReference type="Gene3D" id="2.60.120.560">
    <property type="entry name" value="Exo-inulinase, domain 1"/>
    <property type="match status" value="1"/>
</dbReference>
<dbReference type="EMBL" id="VIVK01000001">
    <property type="protein sequence ID" value="TWD82719.1"/>
    <property type="molecule type" value="Genomic_DNA"/>
</dbReference>
<dbReference type="AlphaFoldDB" id="A0A561BV25"/>
<dbReference type="Proteomes" id="UP000318380">
    <property type="component" value="Unassembled WGS sequence"/>
</dbReference>
<reference evidence="3 4" key="1">
    <citation type="submission" date="2019-06" db="EMBL/GenBank/DDBJ databases">
        <title>Sequencing the genomes of 1000 actinobacteria strains.</title>
        <authorList>
            <person name="Klenk H.-P."/>
        </authorList>
    </citation>
    <scope>NUCLEOTIDE SEQUENCE [LARGE SCALE GENOMIC DNA]</scope>
    <source>
        <strain evidence="3 4">DSM 24683</strain>
    </source>
</reference>
<protein>
    <submittedName>
        <fullName evidence="3">Glycerophosphoryl diester phosphodiesterase</fullName>
    </submittedName>
</protein>
<feature type="signal peptide" evidence="1">
    <location>
        <begin position="1"/>
        <end position="29"/>
    </location>
</feature>
<dbReference type="OrthoDB" id="3268277at2"/>
<sequence>MRITRRTTLGWLGGLTAVALTGGCRGASAADPGSSQPVYGLTDWVSDRGDHYLIGHRGAGDVFPEHSMESYQAAVDWGARALEVSVGLTADNALVCLQDQSLERTTNLTGALRGTSLAPLRNGWLDIPRLGPAWQYKKLRVPLFEDVLKRFGGRVILCVDARDDRAYEPMMSMIARNRLETSVLVRTTFRSIRLGELKKQGLGVLASAAGPAELTGESVQTVASLLSPRTDALVLPTTGVSADLTEVAVAAGVPVWASPIHRRSELERYRALGVAGAVTPDLGYLNGTTEIATSDQWARGAAVAGELTRDPADDRYALRWNIDASVTLGAKDVQHFVTLGNLGPVTASAYAVEFEAAYDVLPAEETANLTLAFGHQDDRYYEHRLGTSDGYHAILQADGELGLYAHRVGKGPGTKLGTKRTAAPVRKKWMRFRLEVTPTQLTWIRQDDAARITVTDPAFRGGYLHLGRASTDGALSLRGLKVVRSG</sequence>
<dbReference type="GO" id="GO:0006629">
    <property type="term" value="P:lipid metabolic process"/>
    <property type="evidence" value="ECO:0007669"/>
    <property type="project" value="InterPro"/>
</dbReference>
<dbReference type="GO" id="GO:0008081">
    <property type="term" value="F:phosphoric diester hydrolase activity"/>
    <property type="evidence" value="ECO:0007669"/>
    <property type="project" value="InterPro"/>
</dbReference>